<reference evidence="3" key="2">
    <citation type="journal article" date="2014" name="Nat. Commun.">
        <title>The cavefish genome reveals candidate genes for eye loss.</title>
        <authorList>
            <person name="McGaugh S.E."/>
            <person name="Gross J.B."/>
            <person name="Aken B."/>
            <person name="Blin M."/>
            <person name="Borowsky R."/>
            <person name="Chalopin D."/>
            <person name="Hinaux H."/>
            <person name="Jeffery W.R."/>
            <person name="Keene A."/>
            <person name="Ma L."/>
            <person name="Minx P."/>
            <person name="Murphy D."/>
            <person name="O'Quin K.E."/>
            <person name="Retaux S."/>
            <person name="Rohner N."/>
            <person name="Searle S.M."/>
            <person name="Stahl B.A."/>
            <person name="Tabin C."/>
            <person name="Volff J.N."/>
            <person name="Yoshizawa M."/>
            <person name="Warren W.C."/>
        </authorList>
    </citation>
    <scope>NUCLEOTIDE SEQUENCE [LARGE SCALE GENOMIC DNA]</scope>
    <source>
        <strain evidence="3">female</strain>
    </source>
</reference>
<feature type="compositionally biased region" description="Basic and acidic residues" evidence="1">
    <location>
        <begin position="26"/>
        <end position="35"/>
    </location>
</feature>
<organism evidence="2 3">
    <name type="scientific">Astyanax mexicanus</name>
    <name type="common">Blind cave fish</name>
    <name type="synonym">Astyanax fasciatus mexicanus</name>
    <dbReference type="NCBI Taxonomy" id="7994"/>
    <lineage>
        <taxon>Eukaryota</taxon>
        <taxon>Metazoa</taxon>
        <taxon>Chordata</taxon>
        <taxon>Craniata</taxon>
        <taxon>Vertebrata</taxon>
        <taxon>Euteleostomi</taxon>
        <taxon>Actinopterygii</taxon>
        <taxon>Neopterygii</taxon>
        <taxon>Teleostei</taxon>
        <taxon>Ostariophysi</taxon>
        <taxon>Characiformes</taxon>
        <taxon>Characoidei</taxon>
        <taxon>Acestrorhamphidae</taxon>
        <taxon>Acestrorhamphinae</taxon>
        <taxon>Astyanax</taxon>
    </lineage>
</organism>
<dbReference type="Ensembl" id="ENSAMXT00000039551.1">
    <property type="protein sequence ID" value="ENSAMXP00000042822.1"/>
    <property type="gene ID" value="ENSAMXG00000036784.1"/>
</dbReference>
<accession>A0A3B1JK91</accession>
<evidence type="ECO:0000313" key="3">
    <source>
        <dbReference type="Proteomes" id="UP000018467"/>
    </source>
</evidence>
<feature type="region of interest" description="Disordered" evidence="1">
    <location>
        <begin position="22"/>
        <end position="70"/>
    </location>
</feature>
<dbReference type="AlphaFoldDB" id="A0A3B1JK91"/>
<keyword evidence="3" id="KW-1185">Reference proteome</keyword>
<protein>
    <submittedName>
        <fullName evidence="2">Uncharacterized protein</fullName>
    </submittedName>
</protein>
<dbReference type="Proteomes" id="UP000018467">
    <property type="component" value="Unassembled WGS sequence"/>
</dbReference>
<dbReference type="Bgee" id="ENSAMXG00000036784">
    <property type="expression patterns" value="Expressed in ovary and 3 other cell types or tissues"/>
</dbReference>
<evidence type="ECO:0000313" key="2">
    <source>
        <dbReference type="Ensembl" id="ENSAMXP00000042822.1"/>
    </source>
</evidence>
<sequence length="70" mass="8259">LKCLAREYNQLLKPWNTWRPRRRITRSGESDHPGQHSETPSLLKIQKTKVSRASWRAPVSSPRALRLQWP</sequence>
<reference evidence="3" key="1">
    <citation type="submission" date="2013-03" db="EMBL/GenBank/DDBJ databases">
        <authorList>
            <person name="Jeffery W."/>
            <person name="Warren W."/>
            <person name="Wilson R.K."/>
        </authorList>
    </citation>
    <scope>NUCLEOTIDE SEQUENCE</scope>
    <source>
        <strain evidence="3">female</strain>
    </source>
</reference>
<evidence type="ECO:0000256" key="1">
    <source>
        <dbReference type="SAM" id="MobiDB-lite"/>
    </source>
</evidence>
<name>A0A3B1JK91_ASTMX</name>
<reference evidence="2" key="4">
    <citation type="submission" date="2025-09" db="UniProtKB">
        <authorList>
            <consortium name="Ensembl"/>
        </authorList>
    </citation>
    <scope>IDENTIFICATION</scope>
</reference>
<dbReference type="InParanoid" id="A0A3B1JK91"/>
<proteinExistence type="predicted"/>
<reference evidence="2" key="3">
    <citation type="submission" date="2025-08" db="UniProtKB">
        <authorList>
            <consortium name="Ensembl"/>
        </authorList>
    </citation>
    <scope>IDENTIFICATION</scope>
</reference>